<reference evidence="3 5" key="2">
    <citation type="submission" date="2021-03" db="EMBL/GenBank/DDBJ databases">
        <title>Genomic Encyclopedia of Type Strains, Phase IV (KMG-IV): sequencing the most valuable type-strain genomes for metagenomic binning, comparative biology and taxonomic classification.</title>
        <authorList>
            <person name="Goeker M."/>
        </authorList>
    </citation>
    <scope>NUCLEOTIDE SEQUENCE [LARGE SCALE GENOMIC DNA]</scope>
    <source>
        <strain evidence="3 5">DSM 40499</strain>
    </source>
</reference>
<evidence type="ECO:0008006" key="6">
    <source>
        <dbReference type="Google" id="ProtNLM"/>
    </source>
</evidence>
<dbReference type="EMBL" id="CP016279">
    <property type="protein sequence ID" value="ANP51088.1"/>
    <property type="molecule type" value="Genomic_DNA"/>
</dbReference>
<evidence type="ECO:0000313" key="5">
    <source>
        <dbReference type="Proteomes" id="UP001519309"/>
    </source>
</evidence>
<reference evidence="2 4" key="1">
    <citation type="submission" date="2016-06" db="EMBL/GenBank/DDBJ databases">
        <title>Complete genome sequence of Streptomyces griseochromogenes ATCC 14511, the Blasticidin S producer.</title>
        <authorList>
            <person name="Wu L."/>
        </authorList>
    </citation>
    <scope>NUCLEOTIDE SEQUENCE [LARGE SCALE GENOMIC DNA]</scope>
    <source>
        <strain evidence="2 4">ATCC 14511</strain>
    </source>
</reference>
<dbReference type="Proteomes" id="UP000092659">
    <property type="component" value="Chromosome"/>
</dbReference>
<protein>
    <recommendedName>
        <fullName evidence="6">OmpA-like domain-containing protein</fullName>
    </recommendedName>
</protein>
<proteinExistence type="predicted"/>
<dbReference type="SUPFAM" id="SSF103088">
    <property type="entry name" value="OmpA-like"/>
    <property type="match status" value="1"/>
</dbReference>
<dbReference type="STRING" id="68214.AVL59_16960"/>
<dbReference type="KEGG" id="sgs:AVL59_16960"/>
<sequence length="2360" mass="250110">MGSLALIDIMAPYALGGAAIGEPLHELLSALFVQDVETAFDDGGVVVSGMARFSAELTGNPPRFTPPSSVSFGGKAAVDHRTVRRAGAWWDFPDIGIRFRLVAPRASSPAVDTLTGGPGGTPAPQIDDAALAGVLAGLGQGVPGPGAPGQDAPGTVFHLDLLLDAATLHLPFLTGAMLGPDGMLAEDPVHPEVTLTLPRIKLSLEQTAGTATTDPQLDISLDSWAAHDIDDPAGDAYAELLRMSPPYALIGPGAVLGFGFQSLILDLSGTETPPELLDKFGVGADFRGVYLPDVRVFVRPPGLDGLGVDVSARELLIGIGPEGGVSGVFGLDIVKPDAPQHVSVGIYDEFGAFLHRQELPAGGAPYTAEPLFVPARTQWVVDVAGGQPPYNIQVDGTVQNAAPVLVTIPAGQSGKDVAVQVQDVHTGGQNRSATFPVRLTAASLTAGTPQGGDQAAGIDVTTPGSAGYVITMEDSPAGEKVTLVFTPPVPTAVTVDGAPLAVDGSGRVTVDLAHGTQLDVAATWAVDAVPPSTPTTLTAYFAYDQPARTPHEVQSPDDPVWAAFASDAAAMRTVPSDDEGGPDSPGWKEPGNYLATSTEFEAWQTAAQANPAQPVELKGMASKEHQPLDTYNLRLSQRRIWAMRAFLTAHGISNTIVEHPLGEQPPPVHTGFFAPGRSEYRRVDATVLTGGSPARTEHAAVRLSRPARPAKNTPVKPSVVPRQPAGTDTVRFKELHVRVEIDHNRLIAVEVKLKVDIETALESYLSKVKTGNPGEVPPEGQGPTLLPVGNRADAHDGVLDIRVQLTLDDTVDRWQVVAGLFEDDKDGFLQTPPPTAASEGADAERFWRSFFGMLIALAPLTDALAASNTPAGDVVALTVSAGIPFAALKLKAVSVPRITLYGGELTVVHDAAGTRGVLLLDVEVALVIVLDLSGTKIIDTDPKSPVTVRYKAVGFKTSGQPQLRDLLPVFDSSKGYTVNIPSTGGIKVPAPLGDILQVAGARIARSNPVNLELDLELKADLGVVSIDRTTIRIPLEGGNLPQIGALGVHISVPGAIDGHGYLAIYPDGFAGQLDVALPGLGVRLAAGLSVRHVADPRDARRTATAVLVTLEVDFPVPIPLGNSGLGVYGFGGLFAQHHRRDENPNTPVPALDWLTRVHGNPLDISGWVPDIDGWAIGLGAVLGTVDSGFTLNVKGLIIFELPGPRILMVMKADVLSPRPPRQGDVTATILAVIDLDLGRHRISIGLTLDYGIKPLLHVHIPVRAVFPFDDLEHFAIDAGSWYAPATVTFFEVFAAHGYVMIRGKGIPDTSAPTDNYDAGQGNFPLPRPLTGFAIMAGVSASFVWGDRGSGLYLSVGASIDVGVGFEPLTFTGELRLWGELHLWIIGVEASARLSVIAGHLAGQDVAHIEGEVHGKVDFFFFSIEGSVHVELGTKPDSTTAPPPLVTGVSLQSRAAALLTGVSSDRPIDGKLCDAHADGPAPAGEAVPIDSIIVVHLDCTPRIVKNAAFTTANPDGSVSVPLATPDGPAAPAVRRGEPYYTYRIKSIALDHALTRGDVPVVWWPTEPHPGSESKRELALLTRVPDPHPCAVERSRHRDDQLTQTWSTLCDPVAPATSVLWTFHDTPLGPSTVGWALTGTAWPDPPGSTRSMPPELRLDVAETWRTGDAAIDLITDIAPARVIGDTVGCDDRCWPQSPGLDVSRPRPGSELLHLAARHDPVANARLAAADRGACWAHALEAPFLRHTDPALLQGHPLGDVLGSLAQAAEQQRTDHLDDIIALRTGPVVSVRILLDVPALLVKTDSLVLRCFSGSGKILDEFPVNGTGHSRFVTSAGDVPGSWLDPDGPWYCRVREVGSLLTGINAGQRQQSLRLVLVDTPVKEGTSYIQLGIREAAELTGKGLSRPAYLVGIVETLTAAEVVREETDTLIRNSKITTVNGALKGMPDPPALLQPGTQYTLHVDWEWTTCDAAGAVADDAVWTAGTGQDFHFLTDTEPLRPSTVTKPDDGKTVTMPTRLDPWVLLTDPDEGEHFRFYGRPLRVVFSVDYLLNMYETYGVPLRARVRSASYRHSDPASPDFDKTFKDLTAADALPLKNVAVFTPWEDMVRTIATDQSCVDMSGGISRHQLLDLDLLLEPRTDYVFDIEQATPQPTTEALQRPLFRRGFTTSRYRDPVPMAADVATSEVAEAPAERSAVAGLEALVTAPGRLSAAALDAALLQAGLRPVMPVTDPAVDVLWVSMAGVLQPRVLIVRTPEPLVRTRREPVDYAPPGVPRLQRKVITLQDRPHLEVVPTEGIAGAPGLHIVSQPGLNTLVVIVDAGRGAPIGLTLREHGNAFLGEAAGYTDTSLLALTLDAATWEVV</sequence>
<evidence type="ECO:0000313" key="2">
    <source>
        <dbReference type="EMBL" id="ANP51088.1"/>
    </source>
</evidence>
<gene>
    <name evidence="2" type="ORF">AVL59_16960</name>
    <name evidence="3" type="ORF">J2Z21_009671</name>
</gene>
<feature type="region of interest" description="Disordered" evidence="1">
    <location>
        <begin position="703"/>
        <end position="725"/>
    </location>
</feature>
<organism evidence="2 4">
    <name type="scientific">Streptomyces griseochromogenes</name>
    <dbReference type="NCBI Taxonomy" id="68214"/>
    <lineage>
        <taxon>Bacteria</taxon>
        <taxon>Bacillati</taxon>
        <taxon>Actinomycetota</taxon>
        <taxon>Actinomycetes</taxon>
        <taxon>Kitasatosporales</taxon>
        <taxon>Streptomycetaceae</taxon>
        <taxon>Streptomyces</taxon>
    </lineage>
</organism>
<dbReference type="Proteomes" id="UP001519309">
    <property type="component" value="Unassembled WGS sequence"/>
</dbReference>
<evidence type="ECO:0000256" key="1">
    <source>
        <dbReference type="SAM" id="MobiDB-lite"/>
    </source>
</evidence>
<dbReference type="RefSeq" id="WP_067304958.1">
    <property type="nucleotide sequence ID" value="NZ_CP016279.1"/>
</dbReference>
<keyword evidence="5" id="KW-1185">Reference proteome</keyword>
<dbReference type="OrthoDB" id="7051116at2"/>
<evidence type="ECO:0000313" key="3">
    <source>
        <dbReference type="EMBL" id="MBP2056652.1"/>
    </source>
</evidence>
<dbReference type="Gene3D" id="3.30.1330.60">
    <property type="entry name" value="OmpA-like domain"/>
    <property type="match status" value="1"/>
</dbReference>
<evidence type="ECO:0000313" key="4">
    <source>
        <dbReference type="Proteomes" id="UP000092659"/>
    </source>
</evidence>
<accession>A0A1B1AWX9</accession>
<dbReference type="InterPro" id="IPR036737">
    <property type="entry name" value="OmpA-like_sf"/>
</dbReference>
<dbReference type="EMBL" id="JAGGLP010000055">
    <property type="protein sequence ID" value="MBP2056652.1"/>
    <property type="molecule type" value="Genomic_DNA"/>
</dbReference>
<name>A0A1B1AWX9_9ACTN</name>